<dbReference type="Proteomes" id="UP000276133">
    <property type="component" value="Unassembled WGS sequence"/>
</dbReference>
<comment type="caution">
    <text evidence="1">The sequence shown here is derived from an EMBL/GenBank/DDBJ whole genome shotgun (WGS) entry which is preliminary data.</text>
</comment>
<evidence type="ECO:0000313" key="2">
    <source>
        <dbReference type="Proteomes" id="UP000276133"/>
    </source>
</evidence>
<proteinExistence type="predicted"/>
<gene>
    <name evidence="1" type="ORF">BpHYR1_047190</name>
</gene>
<protein>
    <submittedName>
        <fullName evidence="1">Uncharacterized protein</fullName>
    </submittedName>
</protein>
<keyword evidence="2" id="KW-1185">Reference proteome</keyword>
<evidence type="ECO:0000313" key="1">
    <source>
        <dbReference type="EMBL" id="RMZ95457.1"/>
    </source>
</evidence>
<dbReference type="EMBL" id="REGN01012416">
    <property type="protein sequence ID" value="RMZ95457.1"/>
    <property type="molecule type" value="Genomic_DNA"/>
</dbReference>
<feature type="non-terminal residue" evidence="1">
    <location>
        <position position="1"/>
    </location>
</feature>
<name>A0A3M7P9R4_BRAPC</name>
<sequence length="64" mass="7850">IISCFKRVQHFITHHKNCHKQVFTIGYTGDNKLHIQYKNMYEKLKILHEQNESKYRVDNFKENI</sequence>
<accession>A0A3M7P9R4</accession>
<reference evidence="1 2" key="1">
    <citation type="journal article" date="2018" name="Sci. Rep.">
        <title>Genomic signatures of local adaptation to the degree of environmental predictability in rotifers.</title>
        <authorList>
            <person name="Franch-Gras L."/>
            <person name="Hahn C."/>
            <person name="Garcia-Roger E.M."/>
            <person name="Carmona M.J."/>
            <person name="Serra M."/>
            <person name="Gomez A."/>
        </authorList>
    </citation>
    <scope>NUCLEOTIDE SEQUENCE [LARGE SCALE GENOMIC DNA]</scope>
    <source>
        <strain evidence="1">HYR1</strain>
    </source>
</reference>
<dbReference type="AlphaFoldDB" id="A0A3M7P9R4"/>
<organism evidence="1 2">
    <name type="scientific">Brachionus plicatilis</name>
    <name type="common">Marine rotifer</name>
    <name type="synonym">Brachionus muelleri</name>
    <dbReference type="NCBI Taxonomy" id="10195"/>
    <lineage>
        <taxon>Eukaryota</taxon>
        <taxon>Metazoa</taxon>
        <taxon>Spiralia</taxon>
        <taxon>Gnathifera</taxon>
        <taxon>Rotifera</taxon>
        <taxon>Eurotatoria</taxon>
        <taxon>Monogononta</taxon>
        <taxon>Pseudotrocha</taxon>
        <taxon>Ploima</taxon>
        <taxon>Brachionidae</taxon>
        <taxon>Brachionus</taxon>
    </lineage>
</organism>